<comment type="caution">
    <text evidence="2">The sequence shown here is derived from an EMBL/GenBank/DDBJ whole genome shotgun (WGS) entry which is preliminary data.</text>
</comment>
<dbReference type="Proteomes" id="UP001196413">
    <property type="component" value="Unassembled WGS sequence"/>
</dbReference>
<feature type="compositionally biased region" description="Basic residues" evidence="1">
    <location>
        <begin position="1"/>
        <end position="12"/>
    </location>
</feature>
<keyword evidence="3" id="KW-1185">Reference proteome</keyword>
<sequence>MKPPPPKRKRNSSSRSVHDSIEQTVEQALRSDDATCETLLRRLAGFEKEVVDAVVAASKSVNALDINLRGPFCKVIHEHFTLIGVDTAIERLKEFHHSIIDSLQSECTSNFVSLLEILICSSHALRHEKFRNEVCCHLPITIRTLWKSNKLAEACKTARIFVVFLIAVELYHNERKSVEIWFEKTLSKGMKRHPYMAAISLLLDSSHTDCSDKVIELSAFEELPTHDRKEMCLREQTSNLIMSFLSSYVSRCTREQLLIYLEFVISERLRKKNISSLVNEIRQATNALADDASIWDIVLEALVRTLAERLLLKGSELVDPIDHRLAGALQTVSFLEEADHKMYLKVSTGALREYFEHGAKLKWEFDEVLSSDEEALLSAFLSVPIQSLSSFAAERYTIVAAMIALRTRFTHEELFSSSIHQLGLIVSKSPALNFLADLHILDSTLFCSWYTTLEGHSNAFLISKDISKVLSRVIEVFCSKQSDKETHYLCPALRFFKGKAPSSGWSWTQIVRFSALLISTKWEELLKSPEEAQAEILQKIRNLYVCEAQRSIDSKSIDRVQQCAERWSVLFSCWEDIPRSCRKSVMRKLLNDDDVKSLRKLASAIIAGKFDLDRTVVDRLLHSSLNWEVLLYLQRVGIRLDIPIAILSVNKVLELLTVCPSELEMTKMTLSIVAKLIFPRLKPVATSCLVLIASIFERAENCAELLSCAANALESFGHTEVERDVVVLCLSIASTHHLSDPFEFDQIREMQRVLHNAMLYAHHAVNNDQCALFAQLLVKVIKAVQQFIINKCGTAEQTDELIHALDSLTHTLTQHKMYYSRVVGSILSEIIKHSGKTELAAWKLLSISDKHSSSMLATNLPPAERLQYRRMFTAHKRVRKLIV</sequence>
<proteinExistence type="predicted"/>
<dbReference type="AlphaFoldDB" id="A0AAD5M791"/>
<gene>
    <name evidence="2" type="ORF">KIN20_010018</name>
</gene>
<protein>
    <submittedName>
        <fullName evidence="2">Uncharacterized protein</fullName>
    </submittedName>
</protein>
<accession>A0AAD5M791</accession>
<evidence type="ECO:0000313" key="2">
    <source>
        <dbReference type="EMBL" id="KAJ1353400.1"/>
    </source>
</evidence>
<dbReference type="EMBL" id="JAHQIW010001705">
    <property type="protein sequence ID" value="KAJ1353400.1"/>
    <property type="molecule type" value="Genomic_DNA"/>
</dbReference>
<name>A0AAD5M791_PARTN</name>
<organism evidence="2 3">
    <name type="scientific">Parelaphostrongylus tenuis</name>
    <name type="common">Meningeal worm</name>
    <dbReference type="NCBI Taxonomy" id="148309"/>
    <lineage>
        <taxon>Eukaryota</taxon>
        <taxon>Metazoa</taxon>
        <taxon>Ecdysozoa</taxon>
        <taxon>Nematoda</taxon>
        <taxon>Chromadorea</taxon>
        <taxon>Rhabditida</taxon>
        <taxon>Rhabditina</taxon>
        <taxon>Rhabditomorpha</taxon>
        <taxon>Strongyloidea</taxon>
        <taxon>Metastrongylidae</taxon>
        <taxon>Parelaphostrongylus</taxon>
    </lineage>
</organism>
<reference evidence="2" key="1">
    <citation type="submission" date="2021-06" db="EMBL/GenBank/DDBJ databases">
        <title>Parelaphostrongylus tenuis whole genome reference sequence.</title>
        <authorList>
            <person name="Garwood T.J."/>
            <person name="Larsen P.A."/>
            <person name="Fountain-Jones N.M."/>
            <person name="Garbe J.R."/>
            <person name="Macchietto M.G."/>
            <person name="Kania S.A."/>
            <person name="Gerhold R.W."/>
            <person name="Richards J.E."/>
            <person name="Wolf T.M."/>
        </authorList>
    </citation>
    <scope>NUCLEOTIDE SEQUENCE</scope>
    <source>
        <strain evidence="2">MNPRO001-30</strain>
        <tissue evidence="2">Meninges</tissue>
    </source>
</reference>
<evidence type="ECO:0000313" key="3">
    <source>
        <dbReference type="Proteomes" id="UP001196413"/>
    </source>
</evidence>
<feature type="region of interest" description="Disordered" evidence="1">
    <location>
        <begin position="1"/>
        <end position="20"/>
    </location>
</feature>
<evidence type="ECO:0000256" key="1">
    <source>
        <dbReference type="SAM" id="MobiDB-lite"/>
    </source>
</evidence>